<proteinExistence type="predicted"/>
<dbReference type="EMBL" id="CAJVSB020000044">
    <property type="protein sequence ID" value="CAH2040941.1"/>
    <property type="molecule type" value="Genomic_DNA"/>
</dbReference>
<dbReference type="Proteomes" id="UP000836841">
    <property type="component" value="Unassembled WGS sequence"/>
</dbReference>
<name>A0AAU9RJ75_THLAR</name>
<evidence type="ECO:0000313" key="2">
    <source>
        <dbReference type="Proteomes" id="UP000836841"/>
    </source>
</evidence>
<evidence type="ECO:0000313" key="1">
    <source>
        <dbReference type="EMBL" id="CAH2040941.1"/>
    </source>
</evidence>
<keyword evidence="2" id="KW-1185">Reference proteome</keyword>
<dbReference type="Pfam" id="PF01344">
    <property type="entry name" value="Kelch_1"/>
    <property type="match status" value="1"/>
</dbReference>
<organism evidence="1 2">
    <name type="scientific">Thlaspi arvense</name>
    <name type="common">Field penny-cress</name>
    <dbReference type="NCBI Taxonomy" id="13288"/>
    <lineage>
        <taxon>Eukaryota</taxon>
        <taxon>Viridiplantae</taxon>
        <taxon>Streptophyta</taxon>
        <taxon>Embryophyta</taxon>
        <taxon>Tracheophyta</taxon>
        <taxon>Spermatophyta</taxon>
        <taxon>Magnoliopsida</taxon>
        <taxon>eudicotyledons</taxon>
        <taxon>Gunneridae</taxon>
        <taxon>Pentapetalae</taxon>
        <taxon>rosids</taxon>
        <taxon>malvids</taxon>
        <taxon>Brassicales</taxon>
        <taxon>Brassicaceae</taxon>
        <taxon>Thlaspideae</taxon>
        <taxon>Thlaspi</taxon>
    </lineage>
</organism>
<accession>A0AAU9RJ75</accession>
<dbReference type="AlphaFoldDB" id="A0AAU9RJ75"/>
<dbReference type="SMART" id="SM00612">
    <property type="entry name" value="Kelch"/>
    <property type="match status" value="2"/>
</dbReference>
<dbReference type="GO" id="GO:0080037">
    <property type="term" value="P:negative regulation of cytokinin-activated signaling pathway"/>
    <property type="evidence" value="ECO:0007669"/>
    <property type="project" value="InterPro"/>
</dbReference>
<dbReference type="GO" id="GO:2000762">
    <property type="term" value="P:regulation of phenylpropanoid metabolic process"/>
    <property type="evidence" value="ECO:0007669"/>
    <property type="project" value="InterPro"/>
</dbReference>
<sequence length="190" mass="20930">MGGWDPVSYEPVGEVFVYDFTAQKWRQGKDMPSKRSFFGIGAIHGRVYIAGGHDENKCALKSAWSYDVREDEWTELTQMSQERDECEGLLIGDDFWIVSGYGNEKQGLFEASAESYQMSTVSELDPIGASSWSRVFGVGFGGGRALVIGSAFPGTSQGFFMVEGQNGRVKMLDVPHEFSGFVQSGCCIEI</sequence>
<dbReference type="PANTHER" id="PTHR46407:SF6">
    <property type="entry name" value="F-BOX DOMAIN-CONTAINING PROTEIN"/>
    <property type="match status" value="1"/>
</dbReference>
<dbReference type="PANTHER" id="PTHR46407">
    <property type="entry name" value="OS02G0208700 PROTEIN"/>
    <property type="match status" value="1"/>
</dbReference>
<dbReference type="InterPro" id="IPR006652">
    <property type="entry name" value="Kelch_1"/>
</dbReference>
<reference evidence="1 2" key="1">
    <citation type="submission" date="2022-03" db="EMBL/GenBank/DDBJ databases">
        <authorList>
            <person name="Nunn A."/>
            <person name="Chopra R."/>
            <person name="Nunn A."/>
            <person name="Contreras Garrido A."/>
        </authorList>
    </citation>
    <scope>NUCLEOTIDE SEQUENCE [LARGE SCALE GENOMIC DNA]</scope>
</reference>
<protein>
    <submittedName>
        <fullName evidence="1">Uncharacterized protein</fullName>
    </submittedName>
</protein>
<dbReference type="SUPFAM" id="SSF117281">
    <property type="entry name" value="Kelch motif"/>
    <property type="match status" value="1"/>
</dbReference>
<dbReference type="InterPro" id="IPR044595">
    <property type="entry name" value="KMD1-4"/>
</dbReference>
<comment type="caution">
    <text evidence="1">The sequence shown here is derived from an EMBL/GenBank/DDBJ whole genome shotgun (WGS) entry which is preliminary data.</text>
</comment>
<dbReference type="Gene3D" id="2.120.10.80">
    <property type="entry name" value="Kelch-type beta propeller"/>
    <property type="match status" value="1"/>
</dbReference>
<dbReference type="InterPro" id="IPR015915">
    <property type="entry name" value="Kelch-typ_b-propeller"/>
</dbReference>
<gene>
    <name evidence="1" type="ORF">TAV2_LOCUS4244</name>
</gene>